<dbReference type="Proteomes" id="UP000292262">
    <property type="component" value="Unassembled WGS sequence"/>
</dbReference>
<evidence type="ECO:0000313" key="1">
    <source>
        <dbReference type="EMBL" id="RZS98918.1"/>
    </source>
</evidence>
<gene>
    <name evidence="1" type="ORF">EV197_0119</name>
</gene>
<organism evidence="1 2">
    <name type="scientific">Aquimarina brevivitae</name>
    <dbReference type="NCBI Taxonomy" id="323412"/>
    <lineage>
        <taxon>Bacteria</taxon>
        <taxon>Pseudomonadati</taxon>
        <taxon>Bacteroidota</taxon>
        <taxon>Flavobacteriia</taxon>
        <taxon>Flavobacteriales</taxon>
        <taxon>Flavobacteriaceae</taxon>
        <taxon>Aquimarina</taxon>
    </lineage>
</organism>
<protein>
    <submittedName>
        <fullName evidence="1">Uncharacterized protein</fullName>
    </submittedName>
</protein>
<reference evidence="1 2" key="1">
    <citation type="submission" date="2019-02" db="EMBL/GenBank/DDBJ databases">
        <title>Genomic Encyclopedia of Type Strains, Phase IV (KMG-IV): sequencing the most valuable type-strain genomes for metagenomic binning, comparative biology and taxonomic classification.</title>
        <authorList>
            <person name="Goeker M."/>
        </authorList>
    </citation>
    <scope>NUCLEOTIDE SEQUENCE [LARGE SCALE GENOMIC DNA]</scope>
    <source>
        <strain evidence="1 2">DSM 17196</strain>
    </source>
</reference>
<sequence length="198" mass="22285">MLAPLAKHPETNANMPFSIDNNTVVFIDNNAFDAYSNLRKYSTLTDKTQSLLLGKNGTVSLASIIKNYNNYYDTYVQPLNNKVKNDTRFCFYEGDTFKKYLNYIQKQAKENKADLNGVNIVFGVYDNDPALGEYANHQTLFFSPSVINGKSVFSLSQQDNFSFNFETDIIEFLPTKSDNLVSSSLSNELSGTPPFGIE</sequence>
<dbReference type="EMBL" id="SGXE01000001">
    <property type="protein sequence ID" value="RZS98918.1"/>
    <property type="molecule type" value="Genomic_DNA"/>
</dbReference>
<dbReference type="AlphaFoldDB" id="A0A4Q7PGB3"/>
<proteinExistence type="predicted"/>
<name>A0A4Q7PGB3_9FLAO</name>
<evidence type="ECO:0000313" key="2">
    <source>
        <dbReference type="Proteomes" id="UP000292262"/>
    </source>
</evidence>
<keyword evidence="2" id="KW-1185">Reference proteome</keyword>
<accession>A0A4Q7PGB3</accession>
<comment type="caution">
    <text evidence="1">The sequence shown here is derived from an EMBL/GenBank/DDBJ whole genome shotgun (WGS) entry which is preliminary data.</text>
</comment>